<keyword evidence="2" id="KW-1185">Reference proteome</keyword>
<reference evidence="1 2" key="1">
    <citation type="journal article" date="2019" name="Commun. Biol.">
        <title>The bagworm genome reveals a unique fibroin gene that provides high tensile strength.</title>
        <authorList>
            <person name="Kono N."/>
            <person name="Nakamura H."/>
            <person name="Ohtoshi R."/>
            <person name="Tomita M."/>
            <person name="Numata K."/>
            <person name="Arakawa K."/>
        </authorList>
    </citation>
    <scope>NUCLEOTIDE SEQUENCE [LARGE SCALE GENOMIC DNA]</scope>
</reference>
<dbReference type="OrthoDB" id="7480128at2759"/>
<comment type="caution">
    <text evidence="1">The sequence shown here is derived from an EMBL/GenBank/DDBJ whole genome shotgun (WGS) entry which is preliminary data.</text>
</comment>
<accession>A0A4C1Z2J6</accession>
<evidence type="ECO:0000313" key="1">
    <source>
        <dbReference type="EMBL" id="GBP80827.1"/>
    </source>
</evidence>
<sequence length="111" mass="12342">MGVNVYERERFVAGASYKIADRISYRLPAPVKRSRARPRLINSYAPAVLNIAHHMLEACPVWAAQRAAQTAMAGDDLLLPVIVERITGNGESWEALRTFCGEIMSRKEAAE</sequence>
<protein>
    <submittedName>
        <fullName evidence="1">Uncharacterized protein</fullName>
    </submittedName>
</protein>
<name>A0A4C1Z2J6_EUMVA</name>
<gene>
    <name evidence="1" type="ORF">EVAR_99922_1</name>
</gene>
<evidence type="ECO:0000313" key="2">
    <source>
        <dbReference type="Proteomes" id="UP000299102"/>
    </source>
</evidence>
<proteinExistence type="predicted"/>
<dbReference type="EMBL" id="BGZK01001484">
    <property type="protein sequence ID" value="GBP80827.1"/>
    <property type="molecule type" value="Genomic_DNA"/>
</dbReference>
<dbReference type="Proteomes" id="UP000299102">
    <property type="component" value="Unassembled WGS sequence"/>
</dbReference>
<organism evidence="1 2">
    <name type="scientific">Eumeta variegata</name>
    <name type="common">Bagworm moth</name>
    <name type="synonym">Eumeta japonica</name>
    <dbReference type="NCBI Taxonomy" id="151549"/>
    <lineage>
        <taxon>Eukaryota</taxon>
        <taxon>Metazoa</taxon>
        <taxon>Ecdysozoa</taxon>
        <taxon>Arthropoda</taxon>
        <taxon>Hexapoda</taxon>
        <taxon>Insecta</taxon>
        <taxon>Pterygota</taxon>
        <taxon>Neoptera</taxon>
        <taxon>Endopterygota</taxon>
        <taxon>Lepidoptera</taxon>
        <taxon>Glossata</taxon>
        <taxon>Ditrysia</taxon>
        <taxon>Tineoidea</taxon>
        <taxon>Psychidae</taxon>
        <taxon>Oiketicinae</taxon>
        <taxon>Eumeta</taxon>
    </lineage>
</organism>
<dbReference type="AlphaFoldDB" id="A0A4C1Z2J6"/>